<organism evidence="2 3">
    <name type="scientific">Sphingobium chungbukense</name>
    <dbReference type="NCBI Taxonomy" id="56193"/>
    <lineage>
        <taxon>Bacteria</taxon>
        <taxon>Pseudomonadati</taxon>
        <taxon>Pseudomonadota</taxon>
        <taxon>Alphaproteobacteria</taxon>
        <taxon>Sphingomonadales</taxon>
        <taxon>Sphingomonadaceae</taxon>
        <taxon>Sphingobium</taxon>
    </lineage>
</organism>
<feature type="transmembrane region" description="Helical" evidence="1">
    <location>
        <begin position="21"/>
        <end position="40"/>
    </location>
</feature>
<dbReference type="Proteomes" id="UP000033874">
    <property type="component" value="Unassembled WGS sequence"/>
</dbReference>
<evidence type="ECO:0000256" key="1">
    <source>
        <dbReference type="SAM" id="Phobius"/>
    </source>
</evidence>
<reference evidence="2 3" key="1">
    <citation type="submission" date="2015-04" db="EMBL/GenBank/DDBJ databases">
        <title>Genome sequence of aromatic hydrocarbons-degrading Sphingobium chungbukense DJ77.</title>
        <authorList>
            <person name="Kim Y.-C."/>
            <person name="Chae J.-C."/>
        </authorList>
    </citation>
    <scope>NUCLEOTIDE SEQUENCE [LARGE SCALE GENOMIC DNA]</scope>
    <source>
        <strain evidence="2 3">DJ77</strain>
    </source>
</reference>
<dbReference type="EMBL" id="LBIC01000007">
    <property type="protein sequence ID" value="KKW91116.1"/>
    <property type="molecule type" value="Genomic_DNA"/>
</dbReference>
<evidence type="ECO:0000313" key="2">
    <source>
        <dbReference type="EMBL" id="KKW91116.1"/>
    </source>
</evidence>
<keyword evidence="3" id="KW-1185">Reference proteome</keyword>
<dbReference type="AlphaFoldDB" id="A0A0M3AQC0"/>
<keyword evidence="1" id="KW-0812">Transmembrane</keyword>
<dbReference type="RefSeq" id="WP_046764634.1">
    <property type="nucleotide sequence ID" value="NZ_LBIC01000007.1"/>
</dbReference>
<comment type="caution">
    <text evidence="2">The sequence shown here is derived from an EMBL/GenBank/DDBJ whole genome shotgun (WGS) entry which is preliminary data.</text>
</comment>
<name>A0A0M3AQC0_9SPHN</name>
<sequence length="62" mass="6881">MKRNRSYSSFEGSSRRRGRSLPIIPVIAVVVLVAIIALLWSRGGEKPQARVEKVIPAEKLGH</sequence>
<dbReference type="PATRIC" id="fig|56193.3.peg.3379"/>
<gene>
    <name evidence="2" type="ORF">YP76_16135</name>
</gene>
<accession>A0A0M3AQC0</accession>
<proteinExistence type="predicted"/>
<protein>
    <submittedName>
        <fullName evidence="2">Uncharacterized protein</fullName>
    </submittedName>
</protein>
<keyword evidence="1" id="KW-1133">Transmembrane helix</keyword>
<dbReference type="STRING" id="56193.YP76_16135"/>
<evidence type="ECO:0000313" key="3">
    <source>
        <dbReference type="Proteomes" id="UP000033874"/>
    </source>
</evidence>
<keyword evidence="1" id="KW-0472">Membrane</keyword>